<reference evidence="6 7" key="1">
    <citation type="journal article" date="2021" name="Sci. Rep.">
        <title>The distribution of antibiotic resistance genes in chicken gut microbiota commensals.</title>
        <authorList>
            <person name="Juricova H."/>
            <person name="Matiasovicova J."/>
            <person name="Kubasova T."/>
            <person name="Cejkova D."/>
            <person name="Rychlik I."/>
        </authorList>
    </citation>
    <scope>NUCLEOTIDE SEQUENCE [LARGE SCALE GENOMIC DNA]</scope>
    <source>
        <strain evidence="6 7">An537</strain>
    </source>
</reference>
<dbReference type="EMBL" id="JACJLA010000001">
    <property type="protein sequence ID" value="MBM6911876.1"/>
    <property type="molecule type" value="Genomic_DNA"/>
</dbReference>
<evidence type="ECO:0000313" key="7">
    <source>
        <dbReference type="Proteomes" id="UP000707138"/>
    </source>
</evidence>
<organism evidence="6 7">
    <name type="scientific">Veillonella magna</name>
    <dbReference type="NCBI Taxonomy" id="464322"/>
    <lineage>
        <taxon>Bacteria</taxon>
        <taxon>Bacillati</taxon>
        <taxon>Bacillota</taxon>
        <taxon>Negativicutes</taxon>
        <taxon>Veillonellales</taxon>
        <taxon>Veillonellaceae</taxon>
        <taxon>Veillonella</taxon>
    </lineage>
</organism>
<keyword evidence="2" id="KW-0184">Conjugation</keyword>
<dbReference type="Gene3D" id="3.30.930.30">
    <property type="match status" value="1"/>
</dbReference>
<feature type="domain" description="MobA/MobL protein" evidence="5">
    <location>
        <begin position="34"/>
        <end position="222"/>
    </location>
</feature>
<protein>
    <submittedName>
        <fullName evidence="6">MobA/MobL family protein</fullName>
    </submittedName>
</protein>
<feature type="region of interest" description="Disordered" evidence="4">
    <location>
        <begin position="257"/>
        <end position="276"/>
    </location>
</feature>
<dbReference type="Proteomes" id="UP000707138">
    <property type="component" value="Unassembled WGS sequence"/>
</dbReference>
<evidence type="ECO:0000313" key="6">
    <source>
        <dbReference type="EMBL" id="MBM6911876.1"/>
    </source>
</evidence>
<evidence type="ECO:0000256" key="1">
    <source>
        <dbReference type="ARBA" id="ARBA00010873"/>
    </source>
</evidence>
<dbReference type="Pfam" id="PF03389">
    <property type="entry name" value="MobA_MobL"/>
    <property type="match status" value="1"/>
</dbReference>
<feature type="region of interest" description="Disordered" evidence="4">
    <location>
        <begin position="152"/>
        <end position="172"/>
    </location>
</feature>
<evidence type="ECO:0000259" key="5">
    <source>
        <dbReference type="Pfam" id="PF03389"/>
    </source>
</evidence>
<name>A0ABS2GCJ9_9FIRM</name>
<sequence>MSHYYLNNLPHGTRKNGEKLDTGLHAAYIMRLGDYERIHGRDEDFLYRSSGNIPEWAETALDFWNEAEAHRSKNGRAYREFKVGLQEELSLEDNIACIEELLEKTGIKERHVYSYAVHDKEARFDKDHRNIHAHIMFDERILEKDRPLGPDTFFSRASTKRDGTPTGGYLKSRAFSKDNENATKDLRKLWADIINAKFKERGLDISVSEKTLKDQREELLAQGREEEAALLDRTPAPHLGDKAKNPKVCEHIRSMIETISNEEPDNDTSDSSIPTPKEVAENANETELDYIIFAHDAAVRRLAREIQKERKALLEKRKEEVKKAVAEEEATANRVAYENEAVVVTVGDVINGFEDKMVAALDFYKKQREQQALLEASIMDPKTMHTHIYNVMSKGEWAKERKALRALNKEYASLKSIESRTDKYNTPMAYKKALDYRADVLQKRHQSAKHLLAIRRYLREEGRFEKESIAKQIKETNTQALKASETLRRKADKAARAYRFYYKKASALFETPPDTVLFAEALPQEVRLSDKLYGQIPLYKLPKVARIIPGEVRQMEQFVVIADYKETHDQGSIKPTQGSGERTVEAVKINSTVTQGQADVYAVTLMPKKTADGRDYYTIKEVVPTNKRVRLYEYTHRNTSAKQLRKNIVNKLKEKTPRAVKPHRIQISSSVLPMHKKGNIIGKIVNDMMKPTAAGRNQNLWYETDHDRDEEQTEMQKTEERIKRGWSL</sequence>
<proteinExistence type="inferred from homology"/>
<accession>A0ABS2GCJ9</accession>
<gene>
    <name evidence="6" type="ORF">H6A01_00860</name>
</gene>
<feature type="region of interest" description="Disordered" evidence="4">
    <location>
        <begin position="703"/>
        <end position="728"/>
    </location>
</feature>
<evidence type="ECO:0000256" key="3">
    <source>
        <dbReference type="SAM" id="Coils"/>
    </source>
</evidence>
<evidence type="ECO:0000256" key="2">
    <source>
        <dbReference type="ARBA" id="ARBA00022971"/>
    </source>
</evidence>
<dbReference type="RefSeq" id="WP_205087194.1">
    <property type="nucleotide sequence ID" value="NZ_JACJLA010000001.1"/>
</dbReference>
<feature type="coiled-coil region" evidence="3">
    <location>
        <begin position="299"/>
        <end position="331"/>
    </location>
</feature>
<comment type="similarity">
    <text evidence="1">Belongs to the MobA/MobL family.</text>
</comment>
<dbReference type="InterPro" id="IPR005053">
    <property type="entry name" value="MobA_MobL"/>
</dbReference>
<comment type="caution">
    <text evidence="6">The sequence shown here is derived from an EMBL/GenBank/DDBJ whole genome shotgun (WGS) entry which is preliminary data.</text>
</comment>
<keyword evidence="7" id="KW-1185">Reference proteome</keyword>
<keyword evidence="3" id="KW-0175">Coiled coil</keyword>
<evidence type="ECO:0000256" key="4">
    <source>
        <dbReference type="SAM" id="MobiDB-lite"/>
    </source>
</evidence>